<feature type="non-terminal residue" evidence="2">
    <location>
        <position position="28"/>
    </location>
</feature>
<dbReference type="EMBL" id="FLQU01001150">
    <property type="protein sequence ID" value="SBS91677.1"/>
    <property type="molecule type" value="Genomic_DNA"/>
</dbReference>
<evidence type="ECO:0000313" key="3">
    <source>
        <dbReference type="Proteomes" id="UP000078560"/>
    </source>
</evidence>
<proteinExistence type="predicted"/>
<accession>A0A1A8WIM9</accession>
<name>A0A1A8WIM9_PLAOA</name>
<organism evidence="2 3">
    <name type="scientific">Plasmodium ovale curtisi</name>
    <dbReference type="NCBI Taxonomy" id="864141"/>
    <lineage>
        <taxon>Eukaryota</taxon>
        <taxon>Sar</taxon>
        <taxon>Alveolata</taxon>
        <taxon>Apicomplexa</taxon>
        <taxon>Aconoidasida</taxon>
        <taxon>Haemosporida</taxon>
        <taxon>Plasmodiidae</taxon>
        <taxon>Plasmodium</taxon>
        <taxon>Plasmodium (Plasmodium)</taxon>
    </lineage>
</organism>
<reference evidence="3" key="1">
    <citation type="submission" date="2016-05" db="EMBL/GenBank/DDBJ databases">
        <authorList>
            <person name="Naeem Raeece"/>
        </authorList>
    </citation>
    <scope>NUCLEOTIDE SEQUENCE [LARGE SCALE GENOMIC DNA]</scope>
</reference>
<protein>
    <submittedName>
        <fullName evidence="2">Uncharacterized protein</fullName>
    </submittedName>
</protein>
<feature type="region of interest" description="Disordered" evidence="1">
    <location>
        <begin position="1"/>
        <end position="28"/>
    </location>
</feature>
<dbReference type="Proteomes" id="UP000078560">
    <property type="component" value="Unassembled WGS sequence"/>
</dbReference>
<evidence type="ECO:0000313" key="2">
    <source>
        <dbReference type="EMBL" id="SBS91677.1"/>
    </source>
</evidence>
<gene>
    <name evidence="2" type="ORF">POVCU2_0069210</name>
</gene>
<evidence type="ECO:0000256" key="1">
    <source>
        <dbReference type="SAM" id="MobiDB-lite"/>
    </source>
</evidence>
<dbReference type="AlphaFoldDB" id="A0A1A8WIM9"/>
<sequence length="28" mass="3475">METSSHEESYDFFNLMDQYNQDDEEKLE</sequence>